<dbReference type="PANTHER" id="PTHR15108">
    <property type="entry name" value="N-ACYLGLUCOSAMINE-2-EPIMERASE"/>
    <property type="match status" value="1"/>
</dbReference>
<evidence type="ECO:0008006" key="5">
    <source>
        <dbReference type="Google" id="ProtNLM"/>
    </source>
</evidence>
<dbReference type="Proteomes" id="UP000464751">
    <property type="component" value="Chromosome"/>
</dbReference>
<dbReference type="InterPro" id="IPR008928">
    <property type="entry name" value="6-hairpin_glycosidase_sf"/>
</dbReference>
<accession>A0A6P1YMY3</accession>
<evidence type="ECO:0000313" key="4">
    <source>
        <dbReference type="Proteomes" id="UP000464751"/>
    </source>
</evidence>
<organism evidence="3 4">
    <name type="scientific">Ancylobacter pratisalsi</name>
    <dbReference type="NCBI Taxonomy" id="1745854"/>
    <lineage>
        <taxon>Bacteria</taxon>
        <taxon>Pseudomonadati</taxon>
        <taxon>Pseudomonadota</taxon>
        <taxon>Alphaproteobacteria</taxon>
        <taxon>Hyphomicrobiales</taxon>
        <taxon>Xanthobacteraceae</taxon>
        <taxon>Ancylobacter</taxon>
    </lineage>
</organism>
<comment type="similarity">
    <text evidence="1">Belongs to the N-acylglucosamine 2-epimerase family.</text>
</comment>
<evidence type="ECO:0000256" key="1">
    <source>
        <dbReference type="ARBA" id="ARBA00008558"/>
    </source>
</evidence>
<dbReference type="EMBL" id="CP048630">
    <property type="protein sequence ID" value="QIB33593.1"/>
    <property type="molecule type" value="Genomic_DNA"/>
</dbReference>
<gene>
    <name evidence="3" type="ORF">G3A50_07645</name>
</gene>
<dbReference type="Pfam" id="PF07221">
    <property type="entry name" value="GlcNAc_2-epim"/>
    <property type="match status" value="1"/>
</dbReference>
<evidence type="ECO:0000313" key="3">
    <source>
        <dbReference type="EMBL" id="QIB33593.1"/>
    </source>
</evidence>
<proteinExistence type="inferred from homology"/>
<dbReference type="InterPro" id="IPR012341">
    <property type="entry name" value="6hp_glycosidase-like_sf"/>
</dbReference>
<dbReference type="AlphaFoldDB" id="A0A6P1YMY3"/>
<dbReference type="GO" id="GO:0005975">
    <property type="term" value="P:carbohydrate metabolic process"/>
    <property type="evidence" value="ECO:0007669"/>
    <property type="project" value="InterPro"/>
</dbReference>
<keyword evidence="2" id="KW-0413">Isomerase</keyword>
<protein>
    <recommendedName>
        <fullName evidence="5">Mannose-6-phosphate isomerase</fullName>
    </recommendedName>
</protein>
<reference evidence="3 4" key="1">
    <citation type="submission" date="2020-02" db="EMBL/GenBank/DDBJ databases">
        <authorList>
            <person name="Li G."/>
        </authorList>
    </citation>
    <scope>NUCLEOTIDE SEQUENCE [LARGE SCALE GENOMIC DNA]</scope>
    <source>
        <strain evidence="3 4">DSM 102029</strain>
    </source>
</reference>
<name>A0A6P1YMY3_9HYPH</name>
<evidence type="ECO:0000256" key="2">
    <source>
        <dbReference type="ARBA" id="ARBA00023235"/>
    </source>
</evidence>
<sequence>MMRAHAARVETDSAVMPAAPAGNRDAQAWAGWFRQELMPWWVRHAADPASGGFVDGLSPDNGAGTLVLAPKTCLAQARTLFTLSHLALGEACGEHRALFEQGARAAYRFLRDHMRDPATGGYVRAVTHDGRPTGAPADRVSRSYDQSFMVLALATFGRLAPSAEITAALDACWSFIETRLVDRATGLLIEDDSVCDAGAPDAPLRAQNPHMHMFEAALQAFEMTGDANWLARADALMVLALEHFFDATTGSIMEFRAPDLSPEPGRAGRAREIGHQCEWAWLLHRYARLGGATPVRETADRLMSFAQRFGFCPYGPMRGAAYDVVTPEGGVMAETFLLWPQTEAAKAHVAGFERTGDPEQARLARQIAVLVFERYFAGRPVWCNQLDAEAQVLQPEALTRLLYHVALFVTEGERLGLWPVEQGA</sequence>
<dbReference type="Gene3D" id="1.50.10.10">
    <property type="match status" value="1"/>
</dbReference>
<dbReference type="KEGG" id="apra:G3A50_07645"/>
<dbReference type="InterPro" id="IPR010819">
    <property type="entry name" value="AGE/CE"/>
</dbReference>
<dbReference type="GO" id="GO:0016853">
    <property type="term" value="F:isomerase activity"/>
    <property type="evidence" value="ECO:0007669"/>
    <property type="project" value="UniProtKB-KW"/>
</dbReference>
<keyword evidence="4" id="KW-1185">Reference proteome</keyword>
<dbReference type="SUPFAM" id="SSF48208">
    <property type="entry name" value="Six-hairpin glycosidases"/>
    <property type="match status" value="1"/>
</dbReference>